<evidence type="ECO:0000313" key="3">
    <source>
        <dbReference type="Proteomes" id="UP001239083"/>
    </source>
</evidence>
<dbReference type="Proteomes" id="UP001239083">
    <property type="component" value="Unassembled WGS sequence"/>
</dbReference>
<feature type="compositionally biased region" description="Basic and acidic residues" evidence="1">
    <location>
        <begin position="12"/>
        <end position="30"/>
    </location>
</feature>
<comment type="caution">
    <text evidence="2">The sequence shown here is derived from an EMBL/GenBank/DDBJ whole genome shotgun (WGS) entry which is preliminary data.</text>
</comment>
<organism evidence="2 3">
    <name type="scientific">Agromyces ramosus</name>
    <dbReference type="NCBI Taxonomy" id="33879"/>
    <lineage>
        <taxon>Bacteria</taxon>
        <taxon>Bacillati</taxon>
        <taxon>Actinomycetota</taxon>
        <taxon>Actinomycetes</taxon>
        <taxon>Micrococcales</taxon>
        <taxon>Microbacteriaceae</taxon>
        <taxon>Agromyces</taxon>
    </lineage>
</organism>
<evidence type="ECO:0000313" key="2">
    <source>
        <dbReference type="EMBL" id="MDQ0894467.1"/>
    </source>
</evidence>
<dbReference type="EMBL" id="JAUSYY010000001">
    <property type="protein sequence ID" value="MDQ0894467.1"/>
    <property type="molecule type" value="Genomic_DNA"/>
</dbReference>
<gene>
    <name evidence="2" type="ORF">QFZ26_002022</name>
</gene>
<keyword evidence="3" id="KW-1185">Reference proteome</keyword>
<dbReference type="RefSeq" id="WP_307041731.1">
    <property type="nucleotide sequence ID" value="NZ_JAUSYY010000001.1"/>
</dbReference>
<reference evidence="2 3" key="1">
    <citation type="submission" date="2023-07" db="EMBL/GenBank/DDBJ databases">
        <title>Comparative genomics of wheat-associated soil bacteria to identify genetic determinants of phenazine resistance.</title>
        <authorList>
            <person name="Mouncey N."/>
        </authorList>
    </citation>
    <scope>NUCLEOTIDE SEQUENCE [LARGE SCALE GENOMIC DNA]</scope>
    <source>
        <strain evidence="2 3">V3I3</strain>
    </source>
</reference>
<proteinExistence type="predicted"/>
<accession>A0ABU0R8R4</accession>
<evidence type="ECO:0000256" key="1">
    <source>
        <dbReference type="SAM" id="MobiDB-lite"/>
    </source>
</evidence>
<protein>
    <submittedName>
        <fullName evidence="2">Uncharacterized protein</fullName>
    </submittedName>
</protein>
<sequence length="128" mass="14147">MSTTNATPTPLDIRRMSHRDDPHTSHEAAERASTGTKKSLLYGAIVAVLATHGPGTPSEVLDRYTLQRLDIESLPEADLQEIRRRMTELEHDFGSIEPIRVGTQRGGKPQFATREGQRVMRLTEAAAA</sequence>
<name>A0ABU0R8R4_9MICO</name>
<feature type="region of interest" description="Disordered" evidence="1">
    <location>
        <begin position="1"/>
        <end position="35"/>
    </location>
</feature>